<sequence length="381" mass="42430">MKIAFIGHKRIPSREGGIEIVVDELATRMVDRGHQVIAYNRSGHNVAGSEFDGVANGQGKRFSYHGVNVVSVPTIEGKGLAALSSSFFATLQAIRAKPDVIHYHAEGPCVMLRLAHWAGIRTVATIHGLDWQRAKWGRLASVYLRFGERTAAKCADEVIVLSRNVQDYFRETYGRETRFVPNGIERGERVPAQEITERFGLAKDGYILFLGRIVPEKGVHYLIDAFKRLDTDKKLVIAGGSSDSNEYFERIKQQAAGEPRIVFTGFVEGRTLQELYSNSYIYVLPSDLEGMPMSLLEAMSYGNCCLTSDIPECTEVVEDKAATFEHGSVDSLRDSLQGLLEEPQAVQRYKADATGFITSKYDWDAVTERTLATYATDEKNL</sequence>
<keyword evidence="1" id="KW-0328">Glycosyltransferase</keyword>
<dbReference type="PANTHER" id="PTHR46401:SF2">
    <property type="entry name" value="GLYCOSYLTRANSFERASE WBBK-RELATED"/>
    <property type="match status" value="1"/>
</dbReference>
<reference evidence="5 6" key="1">
    <citation type="submission" date="2017-03" db="EMBL/GenBank/DDBJ databases">
        <title>Maternal inheritance of bifidobacteria.</title>
        <authorList>
            <person name="Lugli G.A."/>
            <person name="Duranti S."/>
            <person name="Milani C."/>
            <person name="Mancabelli L."/>
        </authorList>
    </citation>
    <scope>NUCLEOTIDE SEQUENCE [LARGE SCALE GENOMIC DNA]</scope>
    <source>
        <strain evidence="5 6">1899B</strain>
    </source>
</reference>
<evidence type="ECO:0000313" key="6">
    <source>
        <dbReference type="Proteomes" id="UP000192666"/>
    </source>
</evidence>
<gene>
    <name evidence="5" type="ORF">B5782_1495</name>
</gene>
<dbReference type="InterPro" id="IPR028098">
    <property type="entry name" value="Glyco_trans_4-like_N"/>
</dbReference>
<dbReference type="CDD" id="cd03801">
    <property type="entry name" value="GT4_PimA-like"/>
    <property type="match status" value="1"/>
</dbReference>
<dbReference type="EMBL" id="NAQA01000006">
    <property type="protein sequence ID" value="OQM49746.1"/>
    <property type="molecule type" value="Genomic_DNA"/>
</dbReference>
<evidence type="ECO:0000259" key="3">
    <source>
        <dbReference type="Pfam" id="PF00534"/>
    </source>
</evidence>
<dbReference type="Pfam" id="PF13439">
    <property type="entry name" value="Glyco_transf_4"/>
    <property type="match status" value="1"/>
</dbReference>
<evidence type="ECO:0000259" key="4">
    <source>
        <dbReference type="Pfam" id="PF13439"/>
    </source>
</evidence>
<evidence type="ECO:0000313" key="5">
    <source>
        <dbReference type="EMBL" id="OQM49746.1"/>
    </source>
</evidence>
<dbReference type="GO" id="GO:0016757">
    <property type="term" value="F:glycosyltransferase activity"/>
    <property type="evidence" value="ECO:0007669"/>
    <property type="project" value="UniProtKB-KW"/>
</dbReference>
<dbReference type="RefSeq" id="WP_080788947.1">
    <property type="nucleotide sequence ID" value="NZ_NAQA01000006.1"/>
</dbReference>
<organism evidence="5 6">
    <name type="scientific">Bifidobacterium catenulatum</name>
    <dbReference type="NCBI Taxonomy" id="1686"/>
    <lineage>
        <taxon>Bacteria</taxon>
        <taxon>Bacillati</taxon>
        <taxon>Actinomycetota</taxon>
        <taxon>Actinomycetes</taxon>
        <taxon>Bifidobacteriales</taxon>
        <taxon>Bifidobacteriaceae</taxon>
        <taxon>Bifidobacterium</taxon>
    </lineage>
</organism>
<protein>
    <submittedName>
        <fullName evidence="5">Glycosyl transferase family 1</fullName>
    </submittedName>
</protein>
<dbReference type="Gene3D" id="3.40.50.2000">
    <property type="entry name" value="Glycogen Phosphorylase B"/>
    <property type="match status" value="2"/>
</dbReference>
<evidence type="ECO:0000256" key="1">
    <source>
        <dbReference type="ARBA" id="ARBA00022676"/>
    </source>
</evidence>
<dbReference type="Proteomes" id="UP000192666">
    <property type="component" value="Unassembled WGS sequence"/>
</dbReference>
<dbReference type="Pfam" id="PF00534">
    <property type="entry name" value="Glycos_transf_1"/>
    <property type="match status" value="1"/>
</dbReference>
<dbReference type="SUPFAM" id="SSF53756">
    <property type="entry name" value="UDP-Glycosyltransferase/glycogen phosphorylase"/>
    <property type="match status" value="1"/>
</dbReference>
<name>A0A1V8PM59_9BIFI</name>
<dbReference type="InterPro" id="IPR001296">
    <property type="entry name" value="Glyco_trans_1"/>
</dbReference>
<proteinExistence type="predicted"/>
<dbReference type="AlphaFoldDB" id="A0A1V8PM59"/>
<feature type="domain" description="Glycosyl transferase family 1" evidence="3">
    <location>
        <begin position="202"/>
        <end position="353"/>
    </location>
</feature>
<feature type="domain" description="Glycosyltransferase subfamily 4-like N-terminal" evidence="4">
    <location>
        <begin position="16"/>
        <end position="185"/>
    </location>
</feature>
<evidence type="ECO:0000256" key="2">
    <source>
        <dbReference type="ARBA" id="ARBA00022679"/>
    </source>
</evidence>
<dbReference type="PANTHER" id="PTHR46401">
    <property type="entry name" value="GLYCOSYLTRANSFERASE WBBK-RELATED"/>
    <property type="match status" value="1"/>
</dbReference>
<keyword evidence="2 5" id="KW-0808">Transferase</keyword>
<accession>A0A1V8PM59</accession>
<comment type="caution">
    <text evidence="5">The sequence shown here is derived from an EMBL/GenBank/DDBJ whole genome shotgun (WGS) entry which is preliminary data.</text>
</comment>